<organism evidence="2 3">
    <name type="scientific">Mycobacterium cookii</name>
    <dbReference type="NCBI Taxonomy" id="1775"/>
    <lineage>
        <taxon>Bacteria</taxon>
        <taxon>Bacillati</taxon>
        <taxon>Actinomycetota</taxon>
        <taxon>Actinomycetes</taxon>
        <taxon>Mycobacteriales</taxon>
        <taxon>Mycobacteriaceae</taxon>
        <taxon>Mycobacterium</taxon>
    </lineage>
</organism>
<protein>
    <submittedName>
        <fullName evidence="2">Uncharacterized protein</fullName>
    </submittedName>
</protein>
<evidence type="ECO:0000313" key="2">
    <source>
        <dbReference type="EMBL" id="BBX47740.1"/>
    </source>
</evidence>
<dbReference type="KEGG" id="mcoo:MCOO_37550"/>
<feature type="region of interest" description="Disordered" evidence="1">
    <location>
        <begin position="45"/>
        <end position="70"/>
    </location>
</feature>
<evidence type="ECO:0000256" key="1">
    <source>
        <dbReference type="SAM" id="MobiDB-lite"/>
    </source>
</evidence>
<evidence type="ECO:0000313" key="3">
    <source>
        <dbReference type="Proteomes" id="UP000465866"/>
    </source>
</evidence>
<dbReference type="EMBL" id="AP022569">
    <property type="protein sequence ID" value="BBX47740.1"/>
    <property type="molecule type" value="Genomic_DNA"/>
</dbReference>
<keyword evidence="3" id="KW-1185">Reference proteome</keyword>
<gene>
    <name evidence="2" type="ORF">MCOO_37550</name>
</gene>
<accession>A0A7I7L048</accession>
<proteinExistence type="predicted"/>
<sequence length="70" mass="7717">MPAWRFSRLFEPLMVFQPVTHISPATMRVPQDPLTSRAIRPALHDAGTARPAEEQGNWAGAAVCEEETGD</sequence>
<reference evidence="2 3" key="1">
    <citation type="journal article" date="2019" name="Emerg. Microbes Infect.">
        <title>Comprehensive subspecies identification of 175 nontuberculous mycobacteria species based on 7547 genomic profiles.</title>
        <authorList>
            <person name="Matsumoto Y."/>
            <person name="Kinjo T."/>
            <person name="Motooka D."/>
            <person name="Nabeya D."/>
            <person name="Jung N."/>
            <person name="Uechi K."/>
            <person name="Horii T."/>
            <person name="Iida T."/>
            <person name="Fujita J."/>
            <person name="Nakamura S."/>
        </authorList>
    </citation>
    <scope>NUCLEOTIDE SEQUENCE [LARGE SCALE GENOMIC DNA]</scope>
    <source>
        <strain evidence="2 3">JCM 12404</strain>
    </source>
</reference>
<name>A0A7I7L048_9MYCO</name>
<dbReference type="Proteomes" id="UP000465866">
    <property type="component" value="Chromosome"/>
</dbReference>
<dbReference type="AlphaFoldDB" id="A0A7I7L048"/>